<feature type="compositionally biased region" description="Polar residues" evidence="2">
    <location>
        <begin position="47"/>
        <end position="57"/>
    </location>
</feature>
<dbReference type="Proteomes" id="UP000008694">
    <property type="component" value="Unassembled WGS sequence"/>
</dbReference>
<feature type="compositionally biased region" description="Basic residues" evidence="2">
    <location>
        <begin position="62"/>
        <end position="72"/>
    </location>
</feature>
<evidence type="ECO:0000313" key="3">
    <source>
        <dbReference type="EMBL" id="EFH38567.1"/>
    </source>
</evidence>
<organism evidence="4">
    <name type="scientific">Arabidopsis lyrata subsp. lyrata</name>
    <name type="common">Lyre-leaved rock-cress</name>
    <dbReference type="NCBI Taxonomy" id="81972"/>
    <lineage>
        <taxon>Eukaryota</taxon>
        <taxon>Viridiplantae</taxon>
        <taxon>Streptophyta</taxon>
        <taxon>Embryophyta</taxon>
        <taxon>Tracheophyta</taxon>
        <taxon>Spermatophyta</taxon>
        <taxon>Magnoliopsida</taxon>
        <taxon>eudicotyledons</taxon>
        <taxon>Gunneridae</taxon>
        <taxon>Pentapetalae</taxon>
        <taxon>rosids</taxon>
        <taxon>malvids</taxon>
        <taxon>Brassicales</taxon>
        <taxon>Brassicaceae</taxon>
        <taxon>Camelineae</taxon>
        <taxon>Arabidopsis</taxon>
    </lineage>
</organism>
<dbReference type="EMBL" id="GL349175">
    <property type="protein sequence ID" value="EFH38567.1"/>
    <property type="molecule type" value="Genomic_DNA"/>
</dbReference>
<evidence type="ECO:0000256" key="1">
    <source>
        <dbReference type="SAM" id="Coils"/>
    </source>
</evidence>
<protein>
    <submittedName>
        <fullName evidence="3">Predicted protein</fullName>
    </submittedName>
</protein>
<accession>D7MY13</accession>
<keyword evidence="4" id="KW-1185">Reference proteome</keyword>
<feature type="coiled-coil region" evidence="1">
    <location>
        <begin position="5"/>
        <end position="32"/>
    </location>
</feature>
<name>D7MY13_ARALL</name>
<feature type="non-terminal residue" evidence="3">
    <location>
        <position position="1"/>
    </location>
</feature>
<gene>
    <name evidence="3" type="ORF">ARALYDRAFT_655764</name>
</gene>
<dbReference type="STRING" id="81972.D7MY13"/>
<keyword evidence="1" id="KW-0175">Coiled coil</keyword>
<reference evidence="4" key="1">
    <citation type="journal article" date="2011" name="Nat. Genet.">
        <title>The Arabidopsis lyrata genome sequence and the basis of rapid genome size change.</title>
        <authorList>
            <person name="Hu T.T."/>
            <person name="Pattyn P."/>
            <person name="Bakker E.G."/>
            <person name="Cao J."/>
            <person name="Cheng J.-F."/>
            <person name="Clark R.M."/>
            <person name="Fahlgren N."/>
            <person name="Fawcett J.A."/>
            <person name="Grimwood J."/>
            <person name="Gundlach H."/>
            <person name="Haberer G."/>
            <person name="Hollister J.D."/>
            <person name="Ossowski S."/>
            <person name="Ottilar R.P."/>
            <person name="Salamov A.A."/>
            <person name="Schneeberger K."/>
            <person name="Spannagl M."/>
            <person name="Wang X."/>
            <person name="Yang L."/>
            <person name="Nasrallah M.E."/>
            <person name="Bergelson J."/>
            <person name="Carrington J.C."/>
            <person name="Gaut B.S."/>
            <person name="Schmutz J."/>
            <person name="Mayer K.F.X."/>
            <person name="Van de Peer Y."/>
            <person name="Grigoriev I.V."/>
            <person name="Nordborg M."/>
            <person name="Weigel D."/>
            <person name="Guo Y.-L."/>
        </authorList>
    </citation>
    <scope>NUCLEOTIDE SEQUENCE [LARGE SCALE GENOMIC DNA]</scope>
    <source>
        <strain evidence="4">cv. MN47</strain>
    </source>
</reference>
<sequence length="72" mass="7839">EKKAVRVKDEKIEGLEEQLGKLMAQMDGESEVSETKEVQDATVLPLPTTSNSSSASGNVIHANKKKSNRRKG</sequence>
<evidence type="ECO:0000256" key="2">
    <source>
        <dbReference type="SAM" id="MobiDB-lite"/>
    </source>
</evidence>
<dbReference type="eggNOG" id="KOG0804">
    <property type="taxonomic scope" value="Eukaryota"/>
</dbReference>
<dbReference type="HOGENOM" id="CLU_2729690_0_0_1"/>
<feature type="region of interest" description="Disordered" evidence="2">
    <location>
        <begin position="44"/>
        <end position="72"/>
    </location>
</feature>
<evidence type="ECO:0000313" key="4">
    <source>
        <dbReference type="Proteomes" id="UP000008694"/>
    </source>
</evidence>
<dbReference type="AlphaFoldDB" id="D7MY13"/>
<dbReference type="Gramene" id="Al_scaffold_0721_1">
    <property type="protein sequence ID" value="Al_scaffold_0721_1"/>
    <property type="gene ID" value="Al_scaffold_0721_1"/>
</dbReference>
<proteinExistence type="predicted"/>